<comment type="subcellular location">
    <subcellularLocation>
        <location evidence="2 13">Cytoplasm</location>
    </subcellularLocation>
</comment>
<dbReference type="FunFam" id="2.40.50.140:FF:000042">
    <property type="entry name" value="Methionine--tRNA ligase"/>
    <property type="match status" value="1"/>
</dbReference>
<accession>H1CYB9</accession>
<dbReference type="PANTHER" id="PTHR43326">
    <property type="entry name" value="METHIONYL-TRNA SYNTHETASE"/>
    <property type="match status" value="1"/>
</dbReference>
<evidence type="ECO:0000259" key="15">
    <source>
        <dbReference type="PROSITE" id="PS50886"/>
    </source>
</evidence>
<dbReference type="Proteomes" id="UP000003277">
    <property type="component" value="Unassembled WGS sequence"/>
</dbReference>
<dbReference type="GO" id="GO:0000049">
    <property type="term" value="F:tRNA binding"/>
    <property type="evidence" value="ECO:0007669"/>
    <property type="project" value="UniProtKB-UniRule"/>
</dbReference>
<evidence type="ECO:0000256" key="5">
    <source>
        <dbReference type="ARBA" id="ARBA00022555"/>
    </source>
</evidence>
<dbReference type="AlphaFoldDB" id="H1CYB9"/>
<dbReference type="InterPro" id="IPR015413">
    <property type="entry name" value="Methionyl/Leucyl_tRNA_Synth"/>
</dbReference>
<comment type="subunit">
    <text evidence="3 13">Homodimer.</text>
</comment>
<feature type="binding site" evidence="13">
    <location>
        <position position="150"/>
    </location>
    <ligand>
        <name>Zn(2+)</name>
        <dbReference type="ChEBI" id="CHEBI:29105"/>
    </ligand>
</feature>
<feature type="short sequence motif" description="'KMSKS' region" evidence="13">
    <location>
        <begin position="298"/>
        <end position="302"/>
    </location>
</feature>
<dbReference type="NCBIfam" id="NF008900">
    <property type="entry name" value="PRK12267.1"/>
    <property type="match status" value="1"/>
</dbReference>
<dbReference type="PANTHER" id="PTHR43326:SF1">
    <property type="entry name" value="METHIONINE--TRNA LIGASE, MITOCHONDRIAL"/>
    <property type="match status" value="1"/>
</dbReference>
<evidence type="ECO:0000313" key="17">
    <source>
        <dbReference type="Proteomes" id="UP000003277"/>
    </source>
</evidence>
<dbReference type="InterPro" id="IPR033911">
    <property type="entry name" value="MetRS_core"/>
</dbReference>
<dbReference type="InterPro" id="IPR041872">
    <property type="entry name" value="Anticodon_Met"/>
</dbReference>
<evidence type="ECO:0000256" key="13">
    <source>
        <dbReference type="HAMAP-Rule" id="MF_01228"/>
    </source>
</evidence>
<dbReference type="Gene3D" id="3.40.50.620">
    <property type="entry name" value="HUPs"/>
    <property type="match status" value="1"/>
</dbReference>
<evidence type="ECO:0000256" key="1">
    <source>
        <dbReference type="ARBA" id="ARBA00003314"/>
    </source>
</evidence>
<evidence type="ECO:0000256" key="4">
    <source>
        <dbReference type="ARBA" id="ARBA00022490"/>
    </source>
</evidence>
<evidence type="ECO:0000256" key="7">
    <source>
        <dbReference type="ARBA" id="ARBA00022741"/>
    </source>
</evidence>
<evidence type="ECO:0000313" key="16">
    <source>
        <dbReference type="EMBL" id="EHO63715.1"/>
    </source>
</evidence>
<keyword evidence="11 13" id="KW-0030">Aminoacyl-tRNA synthetase</keyword>
<dbReference type="eggNOG" id="COG0143">
    <property type="taxonomic scope" value="Bacteria"/>
</dbReference>
<dbReference type="EC" id="6.1.1.10" evidence="13"/>
<evidence type="ECO:0000256" key="3">
    <source>
        <dbReference type="ARBA" id="ARBA00011738"/>
    </source>
</evidence>
<evidence type="ECO:0000256" key="2">
    <source>
        <dbReference type="ARBA" id="ARBA00004496"/>
    </source>
</evidence>
<sequence>MSEKPAYYITTPIYYPSAKLHIGHTYCTSIADSMARFKRLDGYDVFFLTGSDEHGQKIEQKAEEAGVTPIQYVDKIVALFKQLWKELNISNDDFIRTTEERHKKVVQMLFQRAYDKGDIYLGKYEGWYCIPDETFWPENKLTPDHVCPDCGRPLQRVSEDAYFFKMSKYADRWMKYIEEHPDFIQPESRRNEMIQFVKSGLEDLCVSRTSFTWGIPVPFDPKHVVYVWFDALVNYLTAAGIVDNPEKFKKFWPADVHLVGKEIVRFHTIIWPIMLMSLGIELPKKVYGHGWLIVDGEKMSKSRGNVIDPIPLLREFGSDAIRYYLLNDIQLGQDGNFSRDRLIARINSDLSNDLGNLLYRTLSMVDKYNGGVLHKGDASSDPVIDKASREVEANAAAALSAFRNGMDNWKINDAIKAVWTYIRSLNKYIDVTMPWALGKDPAKKDLLNVVLYHLCEGLRFVSLLSEPVIPIAAEKIWNQLGLADFKDACYKDLVWGGIPDGTMTHKGDQIFPRIEIEEEEEKKPAAKEKKAEVGNPISIDDFFKTDLRVAEILTAEKVKKSKKLIKMTVSLGGDDVRTVVSGISEYYKPEDLIGKHVIFVSNLKPAKLMGIESQGMILAASKDGALKVPFVDMPAGSKVK</sequence>
<keyword evidence="8 13" id="KW-0067">ATP-binding</keyword>
<dbReference type="InterPro" id="IPR002547">
    <property type="entry name" value="tRNA-bd_dom"/>
</dbReference>
<keyword evidence="9 13" id="KW-0694">RNA-binding</keyword>
<feature type="short sequence motif" description="'HIGH' region" evidence="13">
    <location>
        <begin position="14"/>
        <end position="24"/>
    </location>
</feature>
<dbReference type="GO" id="GO:0006431">
    <property type="term" value="P:methionyl-tRNA aminoacylation"/>
    <property type="evidence" value="ECO:0007669"/>
    <property type="project" value="UniProtKB-UniRule"/>
</dbReference>
<dbReference type="InterPro" id="IPR004495">
    <property type="entry name" value="Met-tRNA-synth_bsu_C"/>
</dbReference>
<dbReference type="GO" id="GO:0005524">
    <property type="term" value="F:ATP binding"/>
    <property type="evidence" value="ECO:0007669"/>
    <property type="project" value="UniProtKB-UniRule"/>
</dbReference>
<keyword evidence="7 13" id="KW-0547">Nucleotide-binding</keyword>
<dbReference type="CDD" id="cd02800">
    <property type="entry name" value="tRNA_bind_EcMetRS_like"/>
    <property type="match status" value="1"/>
</dbReference>
<dbReference type="EMBL" id="ADLT01000010">
    <property type="protein sequence ID" value="EHO63715.1"/>
    <property type="molecule type" value="Genomic_DNA"/>
</dbReference>
<comment type="similarity">
    <text evidence="14">Belongs to the class-I aminoacyl-tRNA synthetase family.</text>
</comment>
<dbReference type="NCBIfam" id="TIGR00398">
    <property type="entry name" value="metG"/>
    <property type="match status" value="1"/>
</dbReference>
<dbReference type="CDD" id="cd00814">
    <property type="entry name" value="MetRS_core"/>
    <property type="match status" value="1"/>
</dbReference>
<evidence type="ECO:0000256" key="8">
    <source>
        <dbReference type="ARBA" id="ARBA00022840"/>
    </source>
</evidence>
<keyword evidence="6 13" id="KW-0436">Ligase</keyword>
<name>H1CYB9_9FIRM</name>
<dbReference type="GO" id="GO:0005737">
    <property type="term" value="C:cytoplasm"/>
    <property type="evidence" value="ECO:0007669"/>
    <property type="project" value="UniProtKB-SubCell"/>
</dbReference>
<protein>
    <recommendedName>
        <fullName evidence="13">Methionine--tRNA ligase</fullName>
        <ecNumber evidence="13">6.1.1.10</ecNumber>
    </recommendedName>
    <alternativeName>
        <fullName evidence="13">Methionyl-tRNA synthetase</fullName>
        <shortName evidence="13">MetRS</shortName>
    </alternativeName>
</protein>
<dbReference type="Pfam" id="PF09334">
    <property type="entry name" value="tRNA-synt_1g"/>
    <property type="match status" value="2"/>
</dbReference>
<dbReference type="Gene3D" id="1.10.730.10">
    <property type="entry name" value="Isoleucyl-tRNA Synthetase, Domain 1"/>
    <property type="match status" value="1"/>
</dbReference>
<dbReference type="InterPro" id="IPR014758">
    <property type="entry name" value="Met-tRNA_synth"/>
</dbReference>
<dbReference type="NCBIfam" id="TIGR00399">
    <property type="entry name" value="metG_C_term"/>
    <property type="match status" value="1"/>
</dbReference>
<dbReference type="InterPro" id="IPR014729">
    <property type="entry name" value="Rossmann-like_a/b/a_fold"/>
</dbReference>
<keyword evidence="10 13" id="KW-0648">Protein biosynthesis</keyword>
<evidence type="ECO:0000256" key="10">
    <source>
        <dbReference type="ARBA" id="ARBA00022917"/>
    </source>
</evidence>
<dbReference type="STRING" id="742743.HMPREF9453_00357"/>
<dbReference type="PROSITE" id="PS50886">
    <property type="entry name" value="TRBD"/>
    <property type="match status" value="1"/>
</dbReference>
<dbReference type="SUPFAM" id="SSF50249">
    <property type="entry name" value="Nucleic acid-binding proteins"/>
    <property type="match status" value="1"/>
</dbReference>
<evidence type="ECO:0000256" key="6">
    <source>
        <dbReference type="ARBA" id="ARBA00022598"/>
    </source>
</evidence>
<keyword evidence="4 13" id="KW-0963">Cytoplasm</keyword>
<reference evidence="16 17" key="1">
    <citation type="submission" date="2011-11" db="EMBL/GenBank/DDBJ databases">
        <title>The Genome Sequence of Dialister succinatiphilus YIT 11850.</title>
        <authorList>
            <consortium name="The Broad Institute Genome Sequencing Platform"/>
            <person name="Earl A."/>
            <person name="Ward D."/>
            <person name="Feldgarden M."/>
            <person name="Gevers D."/>
            <person name="Morotomi M."/>
            <person name="Young S.K."/>
            <person name="Zeng Q."/>
            <person name="Gargeya S."/>
            <person name="Fitzgerald M."/>
            <person name="Haas B."/>
            <person name="Abouelleil A."/>
            <person name="Alvarado L."/>
            <person name="Arachchi H.M."/>
            <person name="Berlin A."/>
            <person name="Brown A."/>
            <person name="Chapman S.B."/>
            <person name="Dunbar C."/>
            <person name="Gearin G."/>
            <person name="Goldberg J."/>
            <person name="Griggs A."/>
            <person name="Gujja S."/>
            <person name="Heiman D."/>
            <person name="Howarth C."/>
            <person name="Lui A."/>
            <person name="MacDonald P.J.P."/>
            <person name="Montmayeur A."/>
            <person name="Murphy C."/>
            <person name="Neiman D."/>
            <person name="Pearson M."/>
            <person name="Priest M."/>
            <person name="Roberts A."/>
            <person name="Saif S."/>
            <person name="Shea T."/>
            <person name="Sisk P."/>
            <person name="Stolte C."/>
            <person name="Sykes S."/>
            <person name="Wortman J."/>
            <person name="Nusbaum C."/>
            <person name="Birren B."/>
        </authorList>
    </citation>
    <scope>NUCLEOTIDE SEQUENCE [LARGE SCALE GENOMIC DNA]</scope>
    <source>
        <strain evidence="16 17">YIT 11850</strain>
    </source>
</reference>
<dbReference type="SUPFAM" id="SSF52374">
    <property type="entry name" value="Nucleotidylyl transferase"/>
    <property type="match status" value="1"/>
</dbReference>
<dbReference type="CDD" id="cd07957">
    <property type="entry name" value="Anticodon_Ia_Met"/>
    <property type="match status" value="1"/>
</dbReference>
<dbReference type="InterPro" id="IPR023457">
    <property type="entry name" value="Met-tRNA_synth_2"/>
</dbReference>
<evidence type="ECO:0000256" key="12">
    <source>
        <dbReference type="ARBA" id="ARBA00047364"/>
    </source>
</evidence>
<dbReference type="GO" id="GO:0004825">
    <property type="term" value="F:methionine-tRNA ligase activity"/>
    <property type="evidence" value="ECO:0007669"/>
    <property type="project" value="UniProtKB-UniRule"/>
</dbReference>
<dbReference type="PROSITE" id="PS00178">
    <property type="entry name" value="AA_TRNA_LIGASE_I"/>
    <property type="match status" value="1"/>
</dbReference>
<dbReference type="SUPFAM" id="SSF47323">
    <property type="entry name" value="Anticodon-binding domain of a subclass of class I aminoacyl-tRNA synthetases"/>
    <property type="match status" value="1"/>
</dbReference>
<dbReference type="FunFam" id="1.10.730.10:FF:000026">
    <property type="entry name" value="Methionine--tRNA ligase"/>
    <property type="match status" value="1"/>
</dbReference>
<dbReference type="Pfam" id="PF01588">
    <property type="entry name" value="tRNA_bind"/>
    <property type="match status" value="1"/>
</dbReference>
<evidence type="ECO:0000256" key="9">
    <source>
        <dbReference type="ARBA" id="ARBA00022884"/>
    </source>
</evidence>
<feature type="binding site" evidence="13">
    <location>
        <position position="129"/>
    </location>
    <ligand>
        <name>Zn(2+)</name>
        <dbReference type="ChEBI" id="CHEBI:29105"/>
    </ligand>
</feature>
<keyword evidence="17" id="KW-1185">Reference proteome</keyword>
<dbReference type="Gene3D" id="2.40.50.140">
    <property type="entry name" value="Nucleic acid-binding proteins"/>
    <property type="match status" value="1"/>
</dbReference>
<proteinExistence type="inferred from homology"/>
<comment type="catalytic activity">
    <reaction evidence="12 13">
        <text>tRNA(Met) + L-methionine + ATP = L-methionyl-tRNA(Met) + AMP + diphosphate</text>
        <dbReference type="Rhea" id="RHEA:13481"/>
        <dbReference type="Rhea" id="RHEA-COMP:9667"/>
        <dbReference type="Rhea" id="RHEA-COMP:9698"/>
        <dbReference type="ChEBI" id="CHEBI:30616"/>
        <dbReference type="ChEBI" id="CHEBI:33019"/>
        <dbReference type="ChEBI" id="CHEBI:57844"/>
        <dbReference type="ChEBI" id="CHEBI:78442"/>
        <dbReference type="ChEBI" id="CHEBI:78530"/>
        <dbReference type="ChEBI" id="CHEBI:456215"/>
        <dbReference type="EC" id="6.1.1.10"/>
    </reaction>
</comment>
<dbReference type="Pfam" id="PF19303">
    <property type="entry name" value="Anticodon_3"/>
    <property type="match status" value="1"/>
</dbReference>
<dbReference type="InterPro" id="IPR009080">
    <property type="entry name" value="tRNAsynth_Ia_anticodon-bd"/>
</dbReference>
<comment type="function">
    <text evidence="1 13">Is required not only for elongation of protein synthesis but also for the initiation of all mRNA translation through initiator tRNA(fMet) aminoacylation.</text>
</comment>
<dbReference type="PATRIC" id="fig|742743.3.peg.368"/>
<dbReference type="FunFam" id="2.170.220.10:FF:000002">
    <property type="entry name" value="Methionine--tRNA ligase"/>
    <property type="match status" value="1"/>
</dbReference>
<dbReference type="Gene3D" id="2.170.220.10">
    <property type="match status" value="1"/>
</dbReference>
<dbReference type="HAMAP" id="MF_01228">
    <property type="entry name" value="Met_tRNA_synth_type2"/>
    <property type="match status" value="1"/>
</dbReference>
<dbReference type="InterPro" id="IPR001412">
    <property type="entry name" value="aa-tRNA-synth_I_CS"/>
</dbReference>
<keyword evidence="5 13" id="KW-0820">tRNA-binding</keyword>
<dbReference type="RefSeq" id="WP_008858863.1">
    <property type="nucleotide sequence ID" value="NZ_JH591187.1"/>
</dbReference>
<dbReference type="InterPro" id="IPR012340">
    <property type="entry name" value="NA-bd_OB-fold"/>
</dbReference>
<gene>
    <name evidence="13" type="primary">metG</name>
    <name evidence="16" type="ORF">HMPREF9453_00357</name>
</gene>
<organism evidence="16 17">
    <name type="scientific">Dialister succinatiphilus YIT 11850</name>
    <dbReference type="NCBI Taxonomy" id="742743"/>
    <lineage>
        <taxon>Bacteria</taxon>
        <taxon>Bacillati</taxon>
        <taxon>Bacillota</taxon>
        <taxon>Negativicutes</taxon>
        <taxon>Veillonellales</taxon>
        <taxon>Veillonellaceae</taxon>
        <taxon>Dialister</taxon>
    </lineage>
</organism>
<evidence type="ECO:0000256" key="14">
    <source>
        <dbReference type="RuleBase" id="RU363039"/>
    </source>
</evidence>
<comment type="caution">
    <text evidence="16">The sequence shown here is derived from an EMBL/GenBank/DDBJ whole genome shotgun (WGS) entry which is preliminary data.</text>
</comment>
<feature type="domain" description="TRNA-binding" evidence="15">
    <location>
        <begin position="541"/>
        <end position="640"/>
    </location>
</feature>
<dbReference type="OrthoDB" id="9810191at2"/>
<comment type="caution">
    <text evidence="13">Lacks conserved residue(s) required for the propagation of feature annotation.</text>
</comment>
<dbReference type="PRINTS" id="PR01041">
    <property type="entry name" value="TRNASYNTHMET"/>
</dbReference>
<dbReference type="HOGENOM" id="CLU_009710_9_4_9"/>
<feature type="binding site" evidence="13">
    <location>
        <position position="147"/>
    </location>
    <ligand>
        <name>Zn(2+)</name>
        <dbReference type="ChEBI" id="CHEBI:29105"/>
    </ligand>
</feature>
<evidence type="ECO:0000256" key="11">
    <source>
        <dbReference type="ARBA" id="ARBA00023146"/>
    </source>
</evidence>